<organism evidence="1">
    <name type="scientific">uncultured Microcoleus sp</name>
    <dbReference type="NCBI Taxonomy" id="259945"/>
    <lineage>
        <taxon>Bacteria</taxon>
        <taxon>Bacillati</taxon>
        <taxon>Cyanobacteriota</taxon>
        <taxon>Cyanophyceae</taxon>
        <taxon>Oscillatoriophycideae</taxon>
        <taxon>Oscillatoriales</taxon>
        <taxon>Microcoleaceae</taxon>
        <taxon>Microcoleus</taxon>
        <taxon>environmental samples</taxon>
    </lineage>
</organism>
<gene>
    <name evidence="1" type="ORF">AVDCRST_MAG84-7555</name>
</gene>
<sequence length="62" mass="7248">MLVFEAKLEGTQQQYERLDEAIRTARFVRNSCLRYWLDNKGIGKYELSAYCAVLAKEFPASR</sequence>
<accession>A0A6J4PXI8</accession>
<proteinExistence type="predicted"/>
<name>A0A6J4PXI8_9CYAN</name>
<evidence type="ECO:0008006" key="2">
    <source>
        <dbReference type="Google" id="ProtNLM"/>
    </source>
</evidence>
<reference evidence="1" key="1">
    <citation type="submission" date="2020-02" db="EMBL/GenBank/DDBJ databases">
        <authorList>
            <person name="Meier V. D."/>
        </authorList>
    </citation>
    <scope>NUCLEOTIDE SEQUENCE</scope>
    <source>
        <strain evidence="1">AVDCRST_MAG84</strain>
    </source>
</reference>
<protein>
    <recommendedName>
        <fullName evidence="2">Transposase</fullName>
    </recommendedName>
</protein>
<dbReference type="AlphaFoldDB" id="A0A6J4PXI8"/>
<evidence type="ECO:0000313" key="1">
    <source>
        <dbReference type="EMBL" id="CAA9427062.1"/>
    </source>
</evidence>
<dbReference type="EMBL" id="CADCTZ010001862">
    <property type="protein sequence ID" value="CAA9427062.1"/>
    <property type="molecule type" value="Genomic_DNA"/>
</dbReference>